<evidence type="ECO:0000256" key="7">
    <source>
        <dbReference type="ARBA" id="ARBA00023049"/>
    </source>
</evidence>
<dbReference type="GO" id="GO:0046872">
    <property type="term" value="F:metal ion binding"/>
    <property type="evidence" value="ECO:0007669"/>
    <property type="project" value="UniProtKB-KW"/>
</dbReference>
<keyword evidence="2" id="KW-0645">Protease</keyword>
<name>A0A814NED8_9BILA</name>
<evidence type="ECO:0000256" key="2">
    <source>
        <dbReference type="ARBA" id="ARBA00022670"/>
    </source>
</evidence>
<keyword evidence="8" id="KW-0472">Membrane</keyword>
<comment type="similarity">
    <text evidence="1">Belongs to the peptidase M67A family. CSN5 subfamily.</text>
</comment>
<evidence type="ECO:0000256" key="3">
    <source>
        <dbReference type="ARBA" id="ARBA00022723"/>
    </source>
</evidence>
<dbReference type="InterPro" id="IPR040961">
    <property type="entry name" value="CSN5_C"/>
</dbReference>
<dbReference type="AlphaFoldDB" id="A0A814NED8"/>
<feature type="domain" description="MPN" evidence="9">
    <location>
        <begin position="54"/>
        <end position="191"/>
    </location>
</feature>
<evidence type="ECO:0000256" key="6">
    <source>
        <dbReference type="ARBA" id="ARBA00022833"/>
    </source>
</evidence>
<keyword evidence="3" id="KW-0479">Metal-binding</keyword>
<organism evidence="10 11">
    <name type="scientific">Rotaria sordida</name>
    <dbReference type="NCBI Taxonomy" id="392033"/>
    <lineage>
        <taxon>Eukaryota</taxon>
        <taxon>Metazoa</taxon>
        <taxon>Spiralia</taxon>
        <taxon>Gnathifera</taxon>
        <taxon>Rotifera</taxon>
        <taxon>Eurotatoria</taxon>
        <taxon>Bdelloidea</taxon>
        <taxon>Philodinida</taxon>
        <taxon>Philodinidae</taxon>
        <taxon>Rotaria</taxon>
    </lineage>
</organism>
<feature type="transmembrane region" description="Helical" evidence="8">
    <location>
        <begin position="467"/>
        <end position="488"/>
    </location>
</feature>
<dbReference type="Proteomes" id="UP000663889">
    <property type="component" value="Unassembled WGS sequence"/>
</dbReference>
<feature type="transmembrane region" description="Helical" evidence="8">
    <location>
        <begin position="495"/>
        <end position="512"/>
    </location>
</feature>
<keyword evidence="5" id="KW-0378">Hydrolase</keyword>
<dbReference type="PANTHER" id="PTHR10410">
    <property type="entry name" value="EUKARYOTIC TRANSLATION INITIATION FACTOR 3 -RELATED"/>
    <property type="match status" value="1"/>
</dbReference>
<dbReference type="Pfam" id="PF01398">
    <property type="entry name" value="JAB"/>
    <property type="match status" value="1"/>
</dbReference>
<dbReference type="GO" id="GO:0006508">
    <property type="term" value="P:proteolysis"/>
    <property type="evidence" value="ECO:0007669"/>
    <property type="project" value="UniProtKB-KW"/>
</dbReference>
<feature type="transmembrane region" description="Helical" evidence="8">
    <location>
        <begin position="518"/>
        <end position="542"/>
    </location>
</feature>
<evidence type="ECO:0000259" key="9">
    <source>
        <dbReference type="PROSITE" id="PS50249"/>
    </source>
</evidence>
<sequence>MASSAKENLIQFEKVNNIQEITAADEIYAYDASFQQSILQTRPWLQNPNYFKRCKISALALLKLVMHARSGGTLEVMGMLLGKIDGENMIVMDSFALPVEGTETRVNAQQEAYEYMSSYTLWAKEVNRPENVIGWYHSHPGYGCWLSGIDVDTQMQNQQYQDPFVAIVVDPTRTISAGKVNIGAFRTYPKGHKAESEAIEYQPIPLNKIEDFGVHCKQYYPLEVSFFKSSLDKRLLEHLWNRYWVSTLSTSTLLTNADYITGQINDVADKLEQAESHLGRTSFLPLPEQDRKQDDKLAKAAKDCTKTAVEAVNSLMSQLIKERLFNQIFRINTMSHNSYKLLNNSTDKLDVDPPVTMNNTLRKRFIQITFAVILYWFISITMVFLNKYLLSSNDVKLDAPLFITWYQCVVTVGICALLGSLNKHITIFSKFPTFKIDLKIARDVLPLSVMFVAMIIFNNLTLKYLTVSFYMVGRSLTTVANVIFTYFMLGQKTSFKALACCGLIIAGFFLGIDQENALGTLSMSGAFCGVASSVFVALNAIYTSRCLPCVDNNVWRLCLYNNFNACILFLPLMIIFGLYYPINERQKGIKKDEVIKLIRQASKLILEGFSLPVNAHDNLAPDGQLFVEMCEKDKEFCSQVTTRIPNTNFSCLDFWVEDFIHEHRQWQAGGFIDNGRNISCPFNHTLLHELREKYGIKHKNRTID</sequence>
<feature type="transmembrane region" description="Helical" evidence="8">
    <location>
        <begin position="365"/>
        <end position="384"/>
    </location>
</feature>
<proteinExistence type="inferred from homology"/>
<dbReference type="Gene3D" id="3.40.140.10">
    <property type="entry name" value="Cytidine Deaminase, domain 2"/>
    <property type="match status" value="1"/>
</dbReference>
<feature type="transmembrane region" description="Helical" evidence="8">
    <location>
        <begin position="563"/>
        <end position="582"/>
    </location>
</feature>
<dbReference type="InterPro" id="IPR037185">
    <property type="entry name" value="EmrE-like"/>
</dbReference>
<evidence type="ECO:0000256" key="4">
    <source>
        <dbReference type="ARBA" id="ARBA00022790"/>
    </source>
</evidence>
<dbReference type="SUPFAM" id="SSF102712">
    <property type="entry name" value="JAB1/MPN domain"/>
    <property type="match status" value="1"/>
</dbReference>
<dbReference type="InterPro" id="IPR004853">
    <property type="entry name" value="Sugar_P_trans_dom"/>
</dbReference>
<dbReference type="EMBL" id="CAJNOU010000806">
    <property type="protein sequence ID" value="CAF1092384.1"/>
    <property type="molecule type" value="Genomic_DNA"/>
</dbReference>
<evidence type="ECO:0000256" key="8">
    <source>
        <dbReference type="SAM" id="Phobius"/>
    </source>
</evidence>
<protein>
    <recommendedName>
        <fullName evidence="9">MPN domain-containing protein</fullName>
    </recommendedName>
</protein>
<feature type="transmembrane region" description="Helical" evidence="8">
    <location>
        <begin position="404"/>
        <end position="422"/>
    </location>
</feature>
<dbReference type="InterPro" id="IPR000555">
    <property type="entry name" value="JAMM/MPN+_dom"/>
</dbReference>
<dbReference type="SMART" id="SM00232">
    <property type="entry name" value="JAB_MPN"/>
    <property type="match status" value="1"/>
</dbReference>
<keyword evidence="6" id="KW-0862">Zinc</keyword>
<accession>A0A814NED8</accession>
<keyword evidence="7" id="KW-0482">Metalloprotease</keyword>
<dbReference type="GO" id="GO:0008237">
    <property type="term" value="F:metallopeptidase activity"/>
    <property type="evidence" value="ECO:0007669"/>
    <property type="project" value="UniProtKB-KW"/>
</dbReference>
<dbReference type="SUPFAM" id="SSF103481">
    <property type="entry name" value="Multidrug resistance efflux transporter EmrE"/>
    <property type="match status" value="1"/>
</dbReference>
<keyword evidence="4" id="KW-0736">Signalosome</keyword>
<evidence type="ECO:0000313" key="10">
    <source>
        <dbReference type="EMBL" id="CAF1092384.1"/>
    </source>
</evidence>
<dbReference type="PROSITE" id="PS50249">
    <property type="entry name" value="MPN"/>
    <property type="match status" value="1"/>
</dbReference>
<evidence type="ECO:0000256" key="1">
    <source>
        <dbReference type="ARBA" id="ARBA00006008"/>
    </source>
</evidence>
<comment type="caution">
    <text evidence="10">The sequence shown here is derived from an EMBL/GenBank/DDBJ whole genome shotgun (WGS) entry which is preliminary data.</text>
</comment>
<dbReference type="Pfam" id="PF18323">
    <property type="entry name" value="CSN5_C"/>
    <property type="match status" value="1"/>
</dbReference>
<dbReference type="GO" id="GO:0008180">
    <property type="term" value="C:COP9 signalosome"/>
    <property type="evidence" value="ECO:0007669"/>
    <property type="project" value="UniProtKB-KW"/>
</dbReference>
<evidence type="ECO:0000256" key="5">
    <source>
        <dbReference type="ARBA" id="ARBA00022801"/>
    </source>
</evidence>
<dbReference type="InterPro" id="IPR050242">
    <property type="entry name" value="JAMM_MPN+_peptidase_M67A"/>
</dbReference>
<gene>
    <name evidence="10" type="ORF">SEV965_LOCUS15431</name>
</gene>
<dbReference type="CDD" id="cd08069">
    <property type="entry name" value="MPN_RPN11_CSN5"/>
    <property type="match status" value="1"/>
</dbReference>
<feature type="transmembrane region" description="Helical" evidence="8">
    <location>
        <begin position="443"/>
        <end position="461"/>
    </location>
</feature>
<keyword evidence="8" id="KW-1133">Transmembrane helix</keyword>
<keyword evidence="8" id="KW-0812">Transmembrane</keyword>
<reference evidence="10" key="1">
    <citation type="submission" date="2021-02" db="EMBL/GenBank/DDBJ databases">
        <authorList>
            <person name="Nowell W R."/>
        </authorList>
    </citation>
    <scope>NUCLEOTIDE SEQUENCE</scope>
</reference>
<dbReference type="FunFam" id="3.40.140.10:FF:000003">
    <property type="entry name" value="COP9 signalosome complex subunit 5"/>
    <property type="match status" value="1"/>
</dbReference>
<dbReference type="Pfam" id="PF03151">
    <property type="entry name" value="TPT"/>
    <property type="match status" value="1"/>
</dbReference>
<evidence type="ECO:0000313" key="11">
    <source>
        <dbReference type="Proteomes" id="UP000663889"/>
    </source>
</evidence>
<dbReference type="InterPro" id="IPR037518">
    <property type="entry name" value="MPN"/>
</dbReference>